<dbReference type="Proteomes" id="UP001226762">
    <property type="component" value="Unassembled WGS sequence"/>
</dbReference>
<dbReference type="EMBL" id="JANHAX010000004">
    <property type="protein sequence ID" value="MDQ2090953.1"/>
    <property type="molecule type" value="Genomic_DNA"/>
</dbReference>
<reference evidence="1" key="1">
    <citation type="submission" date="2022-07" db="EMBL/GenBank/DDBJ databases">
        <authorList>
            <person name="Otstavnykh N."/>
            <person name="Isaeva M."/>
            <person name="Bystritskaya E."/>
        </authorList>
    </citation>
    <scope>NUCLEOTIDE SEQUENCE</scope>
    <source>
        <strain evidence="1">KCTC 52189</strain>
    </source>
</reference>
<dbReference type="Gene3D" id="3.30.1050.10">
    <property type="entry name" value="SCP2 sterol-binding domain"/>
    <property type="match status" value="1"/>
</dbReference>
<evidence type="ECO:0000313" key="1">
    <source>
        <dbReference type="EMBL" id="MDQ2090953.1"/>
    </source>
</evidence>
<proteinExistence type="predicted"/>
<name>A0AAE3WED0_9RHOB</name>
<keyword evidence="2" id="KW-1185">Reference proteome</keyword>
<dbReference type="AlphaFoldDB" id="A0AAE3WED0"/>
<accession>A0AAE3WED0</accession>
<evidence type="ECO:0000313" key="2">
    <source>
        <dbReference type="Proteomes" id="UP001226762"/>
    </source>
</evidence>
<organism evidence="1 2">
    <name type="scientific">Marimonas arenosa</name>
    <dbReference type="NCBI Taxonomy" id="1795305"/>
    <lineage>
        <taxon>Bacteria</taxon>
        <taxon>Pseudomonadati</taxon>
        <taxon>Pseudomonadota</taxon>
        <taxon>Alphaproteobacteria</taxon>
        <taxon>Rhodobacterales</taxon>
        <taxon>Paracoccaceae</taxon>
        <taxon>Marimonas</taxon>
    </lineage>
</organism>
<protein>
    <submittedName>
        <fullName evidence="1">SCP-2 sterol transfer family protein</fullName>
    </submittedName>
</protein>
<dbReference type="RefSeq" id="WP_306736242.1">
    <property type="nucleotide sequence ID" value="NZ_JANHAX010000004.1"/>
</dbReference>
<comment type="caution">
    <text evidence="1">The sequence shown here is derived from an EMBL/GenBank/DDBJ whole genome shotgun (WGS) entry which is preliminary data.</text>
</comment>
<sequence length="134" mass="14680">MPALFSDDWMVDFGNEWNEEPDLGDALAKIGFNSVIGYGFEGEDTARGYLNVENGYVTAAGAFDGQELNWDLRAKPDDWEKWCNKGLGMMALGLAYTGGKLKFKTGDYGAMIKNPAMAGPFIKSFTVMGRVARS</sequence>
<dbReference type="SUPFAM" id="SSF55718">
    <property type="entry name" value="SCP-like"/>
    <property type="match status" value="1"/>
</dbReference>
<gene>
    <name evidence="1" type="ORF">NO357_13700</name>
</gene>
<dbReference type="InterPro" id="IPR036527">
    <property type="entry name" value="SCP2_sterol-bd_dom_sf"/>
</dbReference>
<reference evidence="1" key="2">
    <citation type="submission" date="2023-02" db="EMBL/GenBank/DDBJ databases">
        <title>'Rhodoalgimonas zhirmunskyi' gen. nov., isolated from a red alga.</title>
        <authorList>
            <person name="Nedashkovskaya O.I."/>
            <person name="Otstavnykh N.Y."/>
            <person name="Bystritskaya E.P."/>
            <person name="Balabanova L.A."/>
            <person name="Isaeva M.P."/>
        </authorList>
    </citation>
    <scope>NUCLEOTIDE SEQUENCE</scope>
    <source>
        <strain evidence="1">KCTC 52189</strain>
    </source>
</reference>